<protein>
    <submittedName>
        <fullName evidence="1">Uncharacterized protein</fullName>
    </submittedName>
</protein>
<accession>A0AAD9I343</accession>
<sequence length="160" mass="17980">MSSSSAAELHLVLPSLHSAPLLAPGSTGNCPICRQAFHKVDVYDQTGGTLLSSYEVEDRKQTQEFDFQTWLVDNPDAAPSKSLLPREVKESINRFVRDALRPHWTSQSLTTEQYADINRNVSRKLYEDVTDAASIDDDTKRAWERLAIQEVDRAVSDMKA</sequence>
<evidence type="ECO:0000313" key="1">
    <source>
        <dbReference type="EMBL" id="KAK2070136.1"/>
    </source>
</evidence>
<dbReference type="PANTHER" id="PTHR12618:SF20">
    <property type="entry name" value="PHD AND RING FINGER DOMAIN-CONTAINING PROTEIN 1"/>
    <property type="match status" value="1"/>
</dbReference>
<dbReference type="InterPro" id="IPR047157">
    <property type="entry name" value="PHRF1/Atg35"/>
</dbReference>
<evidence type="ECO:0000313" key="2">
    <source>
        <dbReference type="Proteomes" id="UP001217918"/>
    </source>
</evidence>
<comment type="caution">
    <text evidence="1">The sequence shown here is derived from an EMBL/GenBank/DDBJ whole genome shotgun (WGS) entry which is preliminary data.</text>
</comment>
<reference evidence="1" key="1">
    <citation type="journal article" date="2023" name="Mol. Plant Microbe Interact.">
        <title>Elucidating the Obligate Nature and Biological Capacity of an Invasive Fungal Corn Pathogen.</title>
        <authorList>
            <person name="MacCready J.S."/>
            <person name="Roggenkamp E.M."/>
            <person name="Gdanetz K."/>
            <person name="Chilvers M.I."/>
        </authorList>
    </citation>
    <scope>NUCLEOTIDE SEQUENCE</scope>
    <source>
        <strain evidence="1">PM02</strain>
    </source>
</reference>
<gene>
    <name evidence="1" type="ORF">P8C59_004660</name>
</gene>
<dbReference type="PANTHER" id="PTHR12618">
    <property type="entry name" value="PHD AND RING FINGER DOMAIN-CONTAINING PROTEIN 1"/>
    <property type="match status" value="1"/>
</dbReference>
<dbReference type="AlphaFoldDB" id="A0AAD9I343"/>
<name>A0AAD9I343_9PEZI</name>
<dbReference type="Proteomes" id="UP001217918">
    <property type="component" value="Unassembled WGS sequence"/>
</dbReference>
<proteinExistence type="predicted"/>
<organism evidence="1 2">
    <name type="scientific">Phyllachora maydis</name>
    <dbReference type="NCBI Taxonomy" id="1825666"/>
    <lineage>
        <taxon>Eukaryota</taxon>
        <taxon>Fungi</taxon>
        <taxon>Dikarya</taxon>
        <taxon>Ascomycota</taxon>
        <taxon>Pezizomycotina</taxon>
        <taxon>Sordariomycetes</taxon>
        <taxon>Sordariomycetidae</taxon>
        <taxon>Phyllachorales</taxon>
        <taxon>Phyllachoraceae</taxon>
        <taxon>Phyllachora</taxon>
    </lineage>
</organism>
<keyword evidence="2" id="KW-1185">Reference proteome</keyword>
<dbReference type="EMBL" id="JAQQPM010000003">
    <property type="protein sequence ID" value="KAK2070136.1"/>
    <property type="molecule type" value="Genomic_DNA"/>
</dbReference>